<dbReference type="CDD" id="cd01392">
    <property type="entry name" value="HTH_LacI"/>
    <property type="match status" value="1"/>
</dbReference>
<dbReference type="InterPro" id="IPR000843">
    <property type="entry name" value="HTH_LacI"/>
</dbReference>
<comment type="caution">
    <text evidence="5">The sequence shown here is derived from an EMBL/GenBank/DDBJ whole genome shotgun (WGS) entry which is preliminary data.</text>
</comment>
<gene>
    <name evidence="5" type="ORF">ACFSCY_06445</name>
</gene>
<sequence length="365" mass="38147">MVQDGGADASRPVTIYDVARAAGVAPSTVSRAFSRPGRVKAGTAERIREIAVTLGYRTSPLARAVPGAPTRMIALVVADIANPVFAAIVRGAQEAAAERGYVLLLADAQEDDRQERAAIERSLPSVDGVVLAATRMSDSAIRMMSKQKPVVVLNRSIPDVPCVMPDYARGLRRAAEHLGELGHDRITYVAGPAASWADGMRWRSLRDAAAGLHLAARRIGPFPPDVDGGVLAAATFAAQPTSAVIAYNDLLAIGVVRGLLGMGVRVPGDVSVVGFDNILAAELVTPGLTTVAAPLHTEGAEAIRHLLAMVEGAPTHTGQPFVLPTRLVVRGSTGPSSRMPGHPAARAGTARGNSWQLLVRSRSAE</sequence>
<dbReference type="PROSITE" id="PS50932">
    <property type="entry name" value="HTH_LACI_2"/>
    <property type="match status" value="1"/>
</dbReference>
<evidence type="ECO:0000313" key="6">
    <source>
        <dbReference type="Proteomes" id="UP001597145"/>
    </source>
</evidence>
<dbReference type="RefSeq" id="WP_343974933.1">
    <property type="nucleotide sequence ID" value="NZ_BAAAJG010000008.1"/>
</dbReference>
<dbReference type="CDD" id="cd06267">
    <property type="entry name" value="PBP1_LacI_sugar_binding-like"/>
    <property type="match status" value="1"/>
</dbReference>
<organism evidence="5 6">
    <name type="scientific">Pseudonocardia aurantiaca</name>
    <dbReference type="NCBI Taxonomy" id="75290"/>
    <lineage>
        <taxon>Bacteria</taxon>
        <taxon>Bacillati</taxon>
        <taxon>Actinomycetota</taxon>
        <taxon>Actinomycetes</taxon>
        <taxon>Pseudonocardiales</taxon>
        <taxon>Pseudonocardiaceae</taxon>
        <taxon>Pseudonocardia</taxon>
    </lineage>
</organism>
<dbReference type="Gene3D" id="1.10.260.40">
    <property type="entry name" value="lambda repressor-like DNA-binding domains"/>
    <property type="match status" value="1"/>
</dbReference>
<proteinExistence type="predicted"/>
<dbReference type="InterPro" id="IPR046335">
    <property type="entry name" value="LacI/GalR-like_sensor"/>
</dbReference>
<dbReference type="PANTHER" id="PTHR30146:SF147">
    <property type="entry name" value="HTH-TYPE TRANSCRIPTIONAL REGULATOR DEGA"/>
    <property type="match status" value="1"/>
</dbReference>
<dbReference type="EMBL" id="JBHUCP010000004">
    <property type="protein sequence ID" value="MFD1529074.1"/>
    <property type="molecule type" value="Genomic_DNA"/>
</dbReference>
<evidence type="ECO:0000256" key="3">
    <source>
        <dbReference type="ARBA" id="ARBA00023163"/>
    </source>
</evidence>
<dbReference type="PANTHER" id="PTHR30146">
    <property type="entry name" value="LACI-RELATED TRANSCRIPTIONAL REPRESSOR"/>
    <property type="match status" value="1"/>
</dbReference>
<keyword evidence="2 5" id="KW-0238">DNA-binding</keyword>
<evidence type="ECO:0000259" key="4">
    <source>
        <dbReference type="PROSITE" id="PS50932"/>
    </source>
</evidence>
<keyword evidence="3" id="KW-0804">Transcription</keyword>
<dbReference type="Pfam" id="PF13377">
    <property type="entry name" value="Peripla_BP_3"/>
    <property type="match status" value="1"/>
</dbReference>
<dbReference type="InterPro" id="IPR010982">
    <property type="entry name" value="Lambda_DNA-bd_dom_sf"/>
</dbReference>
<dbReference type="InterPro" id="IPR028082">
    <property type="entry name" value="Peripla_BP_I"/>
</dbReference>
<accession>A0ABW4FEK8</accession>
<reference evidence="6" key="1">
    <citation type="journal article" date="2019" name="Int. J. Syst. Evol. Microbiol.">
        <title>The Global Catalogue of Microorganisms (GCM) 10K type strain sequencing project: providing services to taxonomists for standard genome sequencing and annotation.</title>
        <authorList>
            <consortium name="The Broad Institute Genomics Platform"/>
            <consortium name="The Broad Institute Genome Sequencing Center for Infectious Disease"/>
            <person name="Wu L."/>
            <person name="Ma J."/>
        </authorList>
    </citation>
    <scope>NUCLEOTIDE SEQUENCE [LARGE SCALE GENOMIC DNA]</scope>
    <source>
        <strain evidence="6">JCM 12165</strain>
    </source>
</reference>
<keyword evidence="1" id="KW-0805">Transcription regulation</keyword>
<evidence type="ECO:0000313" key="5">
    <source>
        <dbReference type="EMBL" id="MFD1529074.1"/>
    </source>
</evidence>
<dbReference type="GO" id="GO:0003677">
    <property type="term" value="F:DNA binding"/>
    <property type="evidence" value="ECO:0007669"/>
    <property type="project" value="UniProtKB-KW"/>
</dbReference>
<dbReference type="Proteomes" id="UP001597145">
    <property type="component" value="Unassembled WGS sequence"/>
</dbReference>
<keyword evidence="6" id="KW-1185">Reference proteome</keyword>
<evidence type="ECO:0000256" key="1">
    <source>
        <dbReference type="ARBA" id="ARBA00023015"/>
    </source>
</evidence>
<dbReference type="Pfam" id="PF00356">
    <property type="entry name" value="LacI"/>
    <property type="match status" value="1"/>
</dbReference>
<evidence type="ECO:0000256" key="2">
    <source>
        <dbReference type="ARBA" id="ARBA00023125"/>
    </source>
</evidence>
<dbReference type="SUPFAM" id="SSF47413">
    <property type="entry name" value="lambda repressor-like DNA-binding domains"/>
    <property type="match status" value="1"/>
</dbReference>
<protein>
    <submittedName>
        <fullName evidence="5">LacI family DNA-binding transcriptional regulator</fullName>
    </submittedName>
</protein>
<dbReference type="Gene3D" id="3.40.50.2300">
    <property type="match status" value="2"/>
</dbReference>
<dbReference type="SMART" id="SM00354">
    <property type="entry name" value="HTH_LACI"/>
    <property type="match status" value="1"/>
</dbReference>
<dbReference type="SUPFAM" id="SSF53822">
    <property type="entry name" value="Periplasmic binding protein-like I"/>
    <property type="match status" value="1"/>
</dbReference>
<feature type="domain" description="HTH lacI-type" evidence="4">
    <location>
        <begin position="13"/>
        <end position="67"/>
    </location>
</feature>
<name>A0ABW4FEK8_9PSEU</name>